<protein>
    <submittedName>
        <fullName evidence="4">3'-5' exonuclease</fullName>
    </submittedName>
</protein>
<dbReference type="FunFam" id="3.30.420.10:FF:000045">
    <property type="entry name" value="3'-5' exonuclease DinG"/>
    <property type="match status" value="1"/>
</dbReference>
<evidence type="ECO:0000256" key="2">
    <source>
        <dbReference type="ARBA" id="ARBA00026073"/>
    </source>
</evidence>
<dbReference type="SUPFAM" id="SSF53098">
    <property type="entry name" value="Ribonuclease H-like"/>
    <property type="match status" value="1"/>
</dbReference>
<dbReference type="PANTHER" id="PTHR30231">
    <property type="entry name" value="DNA POLYMERASE III SUBUNIT EPSILON"/>
    <property type="match status" value="1"/>
</dbReference>
<dbReference type="InterPro" id="IPR013520">
    <property type="entry name" value="Ribonucl_H"/>
</dbReference>
<evidence type="ECO:0000313" key="4">
    <source>
        <dbReference type="EMBL" id="KAA4560583.1"/>
    </source>
</evidence>
<dbReference type="Pfam" id="PF00929">
    <property type="entry name" value="RNase_T"/>
    <property type="match status" value="1"/>
</dbReference>
<dbReference type="InterPro" id="IPR036397">
    <property type="entry name" value="RNaseH_sf"/>
</dbReference>
<dbReference type="GO" id="GO:0006259">
    <property type="term" value="P:DNA metabolic process"/>
    <property type="evidence" value="ECO:0007669"/>
    <property type="project" value="UniProtKB-ARBA"/>
</dbReference>
<dbReference type="SMART" id="SM00479">
    <property type="entry name" value="EXOIII"/>
    <property type="match status" value="1"/>
</dbReference>
<dbReference type="AlphaFoldDB" id="A0A642A5H1"/>
<dbReference type="GO" id="GO:0008408">
    <property type="term" value="F:3'-5' exonuclease activity"/>
    <property type="evidence" value="ECO:0007669"/>
    <property type="project" value="TreeGrafter"/>
</dbReference>
<dbReference type="CDD" id="cd06130">
    <property type="entry name" value="DNA_pol_III_epsilon_like"/>
    <property type="match status" value="1"/>
</dbReference>
<keyword evidence="4" id="KW-0378">Hydrolase</keyword>
<sequence>MLDNLESLARSFINNKNRELVLLENCYGSTTTNNIFYYPDFIAIDFETANRNRNSACSLALIVVEENQIVNKKHWYINPPTDDFYFSYLHGITKSTVLNAPTLAELWETELKFYIENKIIVAHNASFDISVLQTSLSEAGITQPKIQYLDTVEYTRNFFPTLENHKLPTVCKFLGISLNHHNALSDAEACAQIVIKLNSQEYATNSAENLVKIYQTTEEGTHLYKKIKDKIEFSHSTNIKDYYYFLYLLQKCLVDTEKTVTDSFAAKIFRSTGDVYLKCYDYVGAIFFYSLANNIYDRAGVKKVLQNLEKEHPDKYQEVEKMVTTNTFAENLFVNQTPSKELKSAVAKNGCFGCALPALSILFLFVMFLI</sequence>
<keyword evidence="4" id="KW-0540">Nuclease</keyword>
<gene>
    <name evidence="4" type="ORF">F3B65_27100</name>
</gene>
<dbReference type="GO" id="GO:0005829">
    <property type="term" value="C:cytosol"/>
    <property type="evidence" value="ECO:0007669"/>
    <property type="project" value="TreeGrafter"/>
</dbReference>
<dbReference type="InterPro" id="IPR012337">
    <property type="entry name" value="RNaseH-like_sf"/>
</dbReference>
<proteinExistence type="predicted"/>
<name>A0A642A5H1_BACOV</name>
<feature type="domain" description="Exonuclease" evidence="3">
    <location>
        <begin position="40"/>
        <end position="203"/>
    </location>
</feature>
<evidence type="ECO:0000259" key="3">
    <source>
        <dbReference type="SMART" id="SM00479"/>
    </source>
</evidence>
<comment type="subunit">
    <text evidence="2">DNA polymerase III contains a core (composed of alpha, epsilon and theta chains) that associates with a tau subunit. This core dimerizes to form the POLIII' complex. PolIII' associates with the gamma complex (composed of gamma, delta, delta', psi and chi chains) and with the beta chain to form the complete DNA polymerase III complex.</text>
</comment>
<keyword evidence="4" id="KW-0269">Exonuclease</keyword>
<dbReference type="PANTHER" id="PTHR30231:SF42">
    <property type="entry name" value="EXONUCLEASE"/>
    <property type="match status" value="1"/>
</dbReference>
<reference evidence="4" key="1">
    <citation type="journal article" date="2019" name="Nat. Med.">
        <title>A library of human gut bacterial isolates paired with longitudinal multiomics data enables mechanistic microbiome research.</title>
        <authorList>
            <person name="Poyet M."/>
            <person name="Groussin M."/>
            <person name="Gibbons S.M."/>
            <person name="Avila-Pacheco J."/>
            <person name="Jiang X."/>
            <person name="Kearney S.M."/>
            <person name="Perrotta A.R."/>
            <person name="Berdy B."/>
            <person name="Zhao S."/>
            <person name="Lieberman T.D."/>
            <person name="Swanson P.K."/>
            <person name="Smith M."/>
            <person name="Roesemann S."/>
            <person name="Alexander J.E."/>
            <person name="Rich S.A."/>
            <person name="Livny J."/>
            <person name="Vlamakis H."/>
            <person name="Clish C."/>
            <person name="Bullock K."/>
            <person name="Deik A."/>
            <person name="Scott J."/>
            <person name="Pierce K.A."/>
            <person name="Xavier R.J."/>
            <person name="Alm E.J."/>
        </authorList>
    </citation>
    <scope>NUCLEOTIDE SEQUENCE</scope>
    <source>
        <strain evidence="4">BIOML-A32</strain>
    </source>
</reference>
<dbReference type="Gene3D" id="3.30.420.10">
    <property type="entry name" value="Ribonuclease H-like superfamily/Ribonuclease H"/>
    <property type="match status" value="1"/>
</dbReference>
<dbReference type="EMBL" id="VWGG01000090">
    <property type="protein sequence ID" value="KAA4560583.1"/>
    <property type="molecule type" value="Genomic_DNA"/>
</dbReference>
<accession>A0A642A5H1</accession>
<comment type="function">
    <text evidence="1">DNA polymerase III is a complex, multichain enzyme responsible for most of the replicative synthesis in bacteria. The epsilon subunit contain the editing function and is a proofreading 3'-5' exonuclease.</text>
</comment>
<organism evidence="4">
    <name type="scientific">Bacteroides ovatus</name>
    <dbReference type="NCBI Taxonomy" id="28116"/>
    <lineage>
        <taxon>Bacteria</taxon>
        <taxon>Pseudomonadati</taxon>
        <taxon>Bacteroidota</taxon>
        <taxon>Bacteroidia</taxon>
        <taxon>Bacteroidales</taxon>
        <taxon>Bacteroidaceae</taxon>
        <taxon>Bacteroides</taxon>
    </lineage>
</organism>
<comment type="caution">
    <text evidence="4">The sequence shown here is derived from an EMBL/GenBank/DDBJ whole genome shotgun (WGS) entry which is preliminary data.</text>
</comment>
<dbReference type="GO" id="GO:0003676">
    <property type="term" value="F:nucleic acid binding"/>
    <property type="evidence" value="ECO:0007669"/>
    <property type="project" value="InterPro"/>
</dbReference>
<evidence type="ECO:0000256" key="1">
    <source>
        <dbReference type="ARBA" id="ARBA00025483"/>
    </source>
</evidence>